<evidence type="ECO:0000313" key="2">
    <source>
        <dbReference type="EMBL" id="PIR06020.1"/>
    </source>
</evidence>
<gene>
    <name evidence="2" type="ORF">COV54_03435</name>
</gene>
<protein>
    <submittedName>
        <fullName evidence="2">Uncharacterized protein</fullName>
    </submittedName>
</protein>
<sequence length="1278" mass="141596">MSKEFPKFNQPVSPEEWGKISKEFLDLNQPDLVSPEEGGKISEEGGKISEVEQPKEKGESPLESKKKTSEIVLSTFKQSNILKNFLEGGLPSFARGIFEDSNKALERWSEKKEKVWREVKRAARTVADLGPVLLIVAGQALAATGERHGSSELPGFDNFSRDLTHISMETHNIWQEATKANNFKTLGGDYIKLQKLVGYEEYKGPYEKLTAERLLKAAGEEKWNNKQEAQRVTAESRGMLREIENKAFQTLLAENPDIAKFATGEKLTGIAAKDCERLNLNPTAENFLQLCFKRSLNVVRGLSYYLELPENTSGIKSENLTPEIQGFMVKYLTYFGFESGRVGSVKGLPGKVYDKIYDDWLKYQGKSQSDFSPKEKTAYEAKKAKTLEGIDSAFDLYKKFPDYKPAPGNIELVLFTIIEMGAKEPEKIQDLISLPAKGLEKLPPPVKTAMEELKLVKEPEAPFKGEVRISSKAIQQFFGGLEKIDYNKLGNEFYKTFKFESLREILGGTVHSVEEFWGDGNINKFEFTNTEGKTAAWEGAPIKITDLIKNPYDFEQFLRNNKIPDKASLNVNIGGQEWKIQVDHTYKREGENKESLLNLTLTRSDGTGIRFEGMHTSKAFAARITEEVGSMKSLLGGGAFSTGETKYYINHETGEICHGGFDWQLEIPGEKGELSKTLRLQGADINFMSKFIKVNKETPMSSEVRLYDNSVIKLGDVFKNSWNTWRFYKTALANLEQGEFKAGFNLEGKYAGGGEFTKSELQKGWFTKPGLEVEIKGAKVERGGKLRGALEIKSIALSAEGLGLGFYSGNNRFELQSNDSGTFCRWVDDAGEELISFKTPITRSEILNNEGAFKEIQDAARVFGKNVKEFAGKGITKGNIKTEFRNSWREFLDKTLNNLPGETELTVNLPGILGKFVTLGEGAEAEKFFPHPSRGMEKEGGGIITFTTEDLKTIDSLTKEGNRIFQIEPGSEKNAAKRELYKKIADFSVDKVTGEKYKNFQEYVNTMAGYLSLMDANEIMETGKGLVAELDYKTAGPVLKSMFGASYTQLDGNAKLYLAAHLARLGIDVFGNPAETGQVFVKTTALELKAGTELKILDKDLEISLGALGIVRVPVSGLDISLNRVTSFNLGKVDINGEIIPSGIVYLRAEKGVGDNIKLSAAVVLSPNVKEVFPFKPGVGVGGEFKIVAGEKGPVKVEAGVKIPMVAHPEYSEANVGVKIVDPLAGGELRLDWRQLFYLRQPVFGVGYELPVGNTNVRVGAYQGPGGLSFEAGVTFRF</sequence>
<evidence type="ECO:0000313" key="3">
    <source>
        <dbReference type="Proteomes" id="UP000228867"/>
    </source>
</evidence>
<name>A0A2H0NAU8_9BACT</name>
<dbReference type="AlphaFoldDB" id="A0A2H0NAU8"/>
<reference evidence="2 3" key="1">
    <citation type="submission" date="2017-09" db="EMBL/GenBank/DDBJ databases">
        <title>Depth-based differentiation of microbial function through sediment-hosted aquifers and enrichment of novel symbionts in the deep terrestrial subsurface.</title>
        <authorList>
            <person name="Probst A.J."/>
            <person name="Ladd B."/>
            <person name="Jarett J.K."/>
            <person name="Geller-Mcgrath D.E."/>
            <person name="Sieber C.M."/>
            <person name="Emerson J.B."/>
            <person name="Anantharaman K."/>
            <person name="Thomas B.C."/>
            <person name="Malmstrom R."/>
            <person name="Stieglmeier M."/>
            <person name="Klingl A."/>
            <person name="Woyke T."/>
            <person name="Ryan C.M."/>
            <person name="Banfield J.F."/>
        </authorList>
    </citation>
    <scope>NUCLEOTIDE SEQUENCE [LARGE SCALE GENOMIC DNA]</scope>
    <source>
        <strain evidence="2">CG11_big_fil_rev_8_21_14_0_20_38_23</strain>
    </source>
</reference>
<dbReference type="Proteomes" id="UP000228867">
    <property type="component" value="Unassembled WGS sequence"/>
</dbReference>
<feature type="region of interest" description="Disordered" evidence="1">
    <location>
        <begin position="28"/>
        <end position="64"/>
    </location>
</feature>
<accession>A0A2H0NAU8</accession>
<organism evidence="2 3">
    <name type="scientific">Candidatus Jorgensenbacteria bacterium CG11_big_fil_rev_8_21_14_0_20_38_23</name>
    <dbReference type="NCBI Taxonomy" id="1974594"/>
    <lineage>
        <taxon>Bacteria</taxon>
        <taxon>Candidatus Joergenseniibacteriota</taxon>
    </lineage>
</organism>
<dbReference type="EMBL" id="PCWR01000068">
    <property type="protein sequence ID" value="PIR06020.1"/>
    <property type="molecule type" value="Genomic_DNA"/>
</dbReference>
<feature type="compositionally biased region" description="Basic and acidic residues" evidence="1">
    <location>
        <begin position="37"/>
        <end position="64"/>
    </location>
</feature>
<comment type="caution">
    <text evidence="2">The sequence shown here is derived from an EMBL/GenBank/DDBJ whole genome shotgun (WGS) entry which is preliminary data.</text>
</comment>
<evidence type="ECO:0000256" key="1">
    <source>
        <dbReference type="SAM" id="MobiDB-lite"/>
    </source>
</evidence>
<proteinExistence type="predicted"/>